<sequence>MIQQIGQIGVPVKDVKRATLFYRERLGLQQLFETENMAFFECEGIRIMLTLPENEAFDHPGSVIYFNVPDIEEAYQQFEDKGVSFLDQPHVVAKMEQTETWMTFFNDTEGNTHALMSEVRV</sequence>
<dbReference type="InterPro" id="IPR029068">
    <property type="entry name" value="Glyas_Bleomycin-R_OHBP_Dase"/>
</dbReference>
<dbReference type="EMBL" id="SORX01000004">
    <property type="protein sequence ID" value="TFE01557.1"/>
    <property type="molecule type" value="Genomic_DNA"/>
</dbReference>
<evidence type="ECO:0000256" key="1">
    <source>
        <dbReference type="ARBA" id="ARBA00022723"/>
    </source>
</evidence>
<gene>
    <name evidence="3" type="ORF">E2626_08260</name>
</gene>
<name>A0A4Y8LHA0_9BACL</name>
<dbReference type="SUPFAM" id="SSF54593">
    <property type="entry name" value="Glyoxalase/Bleomycin resistance protein/Dihydroxybiphenyl dioxygenase"/>
    <property type="match status" value="1"/>
</dbReference>
<dbReference type="PROSITE" id="PS51819">
    <property type="entry name" value="VOC"/>
    <property type="match status" value="1"/>
</dbReference>
<dbReference type="Proteomes" id="UP000297776">
    <property type="component" value="Unassembled WGS sequence"/>
</dbReference>
<dbReference type="GO" id="GO:0004462">
    <property type="term" value="F:lactoylglutathione lyase activity"/>
    <property type="evidence" value="ECO:0007669"/>
    <property type="project" value="InterPro"/>
</dbReference>
<evidence type="ECO:0000313" key="3">
    <source>
        <dbReference type="EMBL" id="TFE01557.1"/>
    </source>
</evidence>
<dbReference type="GO" id="GO:0046872">
    <property type="term" value="F:metal ion binding"/>
    <property type="evidence" value="ECO:0007669"/>
    <property type="project" value="UniProtKB-KW"/>
</dbReference>
<dbReference type="InterPro" id="IPR004360">
    <property type="entry name" value="Glyas_Fos-R_dOase_dom"/>
</dbReference>
<accession>A0A4Y8LHA0</accession>
<comment type="caution">
    <text evidence="3">The sequence shown here is derived from an EMBL/GenBank/DDBJ whole genome shotgun (WGS) entry which is preliminary data.</text>
</comment>
<keyword evidence="4" id="KW-1185">Reference proteome</keyword>
<reference evidence="3 4" key="1">
    <citation type="submission" date="2019-03" db="EMBL/GenBank/DDBJ databases">
        <authorList>
            <person name="Yang Y."/>
        </authorList>
    </citation>
    <scope>NUCLEOTIDE SEQUENCE [LARGE SCALE GENOMIC DNA]</scope>
    <source>
        <strain evidence="3 4">ASL-1</strain>
    </source>
</reference>
<dbReference type="AlphaFoldDB" id="A0A4Y8LHA0"/>
<dbReference type="RefSeq" id="WP_134381275.1">
    <property type="nucleotide sequence ID" value="NZ_SORX01000004.1"/>
</dbReference>
<dbReference type="InterPro" id="IPR037523">
    <property type="entry name" value="VOC_core"/>
</dbReference>
<dbReference type="Gene3D" id="3.10.180.10">
    <property type="entry name" value="2,3-Dihydroxybiphenyl 1,2-Dioxygenase, domain 1"/>
    <property type="match status" value="1"/>
</dbReference>
<evidence type="ECO:0000259" key="2">
    <source>
        <dbReference type="PROSITE" id="PS51819"/>
    </source>
</evidence>
<dbReference type="PROSITE" id="PS00934">
    <property type="entry name" value="GLYOXALASE_I_1"/>
    <property type="match status" value="1"/>
</dbReference>
<feature type="domain" description="VOC" evidence="2">
    <location>
        <begin position="4"/>
        <end position="118"/>
    </location>
</feature>
<proteinExistence type="predicted"/>
<protein>
    <submittedName>
        <fullName evidence="3">VOC family protein</fullName>
    </submittedName>
</protein>
<dbReference type="InterPro" id="IPR018146">
    <property type="entry name" value="Glyoxalase_1_CS"/>
</dbReference>
<dbReference type="OrthoDB" id="9804944at2"/>
<organism evidence="3 4">
    <name type="scientific">Jeotgalibacillus salarius</name>
    <dbReference type="NCBI Taxonomy" id="546023"/>
    <lineage>
        <taxon>Bacteria</taxon>
        <taxon>Bacillati</taxon>
        <taxon>Bacillota</taxon>
        <taxon>Bacilli</taxon>
        <taxon>Bacillales</taxon>
        <taxon>Caryophanaceae</taxon>
        <taxon>Jeotgalibacillus</taxon>
    </lineage>
</organism>
<keyword evidence="1" id="KW-0479">Metal-binding</keyword>
<evidence type="ECO:0000313" key="4">
    <source>
        <dbReference type="Proteomes" id="UP000297776"/>
    </source>
</evidence>
<dbReference type="Pfam" id="PF00903">
    <property type="entry name" value="Glyoxalase"/>
    <property type="match status" value="1"/>
</dbReference>